<feature type="coiled-coil region" evidence="1">
    <location>
        <begin position="367"/>
        <end position="401"/>
    </location>
</feature>
<accession>A0ABQ4WLN2</accession>
<dbReference type="Pfam" id="PF14223">
    <property type="entry name" value="Retrotran_gag_2"/>
    <property type="match status" value="1"/>
</dbReference>
<keyword evidence="4" id="KW-1185">Reference proteome</keyword>
<evidence type="ECO:0008006" key="5">
    <source>
        <dbReference type="Google" id="ProtNLM"/>
    </source>
</evidence>
<reference evidence="3" key="1">
    <citation type="journal article" date="2022" name="Int. J. Mol. Sci.">
        <title>Draft Genome of Tanacetum Coccineum: Genomic Comparison of Closely Related Tanacetum-Family Plants.</title>
        <authorList>
            <person name="Yamashiro T."/>
            <person name="Shiraishi A."/>
            <person name="Nakayama K."/>
            <person name="Satake H."/>
        </authorList>
    </citation>
    <scope>NUCLEOTIDE SEQUENCE</scope>
</reference>
<gene>
    <name evidence="3" type="ORF">Tco_0627136</name>
</gene>
<evidence type="ECO:0000313" key="3">
    <source>
        <dbReference type="EMBL" id="GJS53774.1"/>
    </source>
</evidence>
<proteinExistence type="predicted"/>
<evidence type="ECO:0000313" key="4">
    <source>
        <dbReference type="Proteomes" id="UP001151760"/>
    </source>
</evidence>
<organism evidence="3 4">
    <name type="scientific">Tanacetum coccineum</name>
    <dbReference type="NCBI Taxonomy" id="301880"/>
    <lineage>
        <taxon>Eukaryota</taxon>
        <taxon>Viridiplantae</taxon>
        <taxon>Streptophyta</taxon>
        <taxon>Embryophyta</taxon>
        <taxon>Tracheophyta</taxon>
        <taxon>Spermatophyta</taxon>
        <taxon>Magnoliopsida</taxon>
        <taxon>eudicotyledons</taxon>
        <taxon>Gunneridae</taxon>
        <taxon>Pentapetalae</taxon>
        <taxon>asterids</taxon>
        <taxon>campanulids</taxon>
        <taxon>Asterales</taxon>
        <taxon>Asteraceae</taxon>
        <taxon>Asteroideae</taxon>
        <taxon>Anthemideae</taxon>
        <taxon>Anthemidinae</taxon>
        <taxon>Tanacetum</taxon>
    </lineage>
</organism>
<feature type="region of interest" description="Disordered" evidence="2">
    <location>
        <begin position="322"/>
        <end position="341"/>
    </location>
</feature>
<comment type="caution">
    <text evidence="3">The sequence shown here is derived from an EMBL/GenBank/DDBJ whole genome shotgun (WGS) entry which is preliminary data.</text>
</comment>
<protein>
    <recommendedName>
        <fullName evidence="5">Gag-Pol polyprotein</fullName>
    </recommendedName>
</protein>
<keyword evidence="1" id="KW-0175">Coiled coil</keyword>
<dbReference type="Proteomes" id="UP001151760">
    <property type="component" value="Unassembled WGS sequence"/>
</dbReference>
<name>A0ABQ4WLN2_9ASTR</name>
<dbReference type="EMBL" id="BQNB010008749">
    <property type="protein sequence ID" value="GJS53774.1"/>
    <property type="molecule type" value="Genomic_DNA"/>
</dbReference>
<reference evidence="3" key="2">
    <citation type="submission" date="2022-01" db="EMBL/GenBank/DDBJ databases">
        <authorList>
            <person name="Yamashiro T."/>
            <person name="Shiraishi A."/>
            <person name="Satake H."/>
            <person name="Nakayama K."/>
        </authorList>
    </citation>
    <scope>NUCLEOTIDE SEQUENCE</scope>
</reference>
<sequence length="657" mass="76057">MSTPSNNSQMHNDIMAAGSRERPPMLAPGHYAHGVLAVPAVGDESGQPHRVQEETYANTTPENRRLIDAEAIHMILNEIGDDIYSTMDACFTTREMWLAIERLQQRESINKQDVNIKLFWEFGKFTSRDGESVESYYSRFYKMMNEMVRNKLKADTMQVNVQFLQQLQPEWSRIKKVDTSSRSGNDRNTGQFGNQRTATVASVLGLEKLKPKWAKDYEYHKEKMRLCKQESKGMSLSAEQDEWLHDIDDEPDEQELEVHYMYMANIQEVLTIDFGPTYNAELLEKVQSDIDYNVFATDRQHSEQPESINDTYVVEMVDSNVTPDSSDICDNEGMTDQNDEEPEDERVLLASLIANFKLDVDENKKPQKKLKKTNMSLTQELEKSKQDLEISKQDLEISKQDLLIAKKAQKEKPCLYNVKYDKNDLANLFALEFDETIRLAEESRSKILVDELQSDKTMLSKEYDILLQECVSKDIMCAIIRSFDNTDEQNKMQSLYLEKYEECENLKTELSKRNENVGNKSFNELTKKFAELEKHCISLELSLQHINESFQKDRPCKNQDAPEFLEFFKINELKAQLKDKNTTISVLKKLIAKMKGKSVDTKSRLSSFANLCTSKKAQKEKSCLYKVKYDKNDLANLFALEFDEIIRLAEESRSKIL</sequence>
<evidence type="ECO:0000256" key="1">
    <source>
        <dbReference type="SAM" id="Coils"/>
    </source>
</evidence>
<evidence type="ECO:0000256" key="2">
    <source>
        <dbReference type="SAM" id="MobiDB-lite"/>
    </source>
</evidence>